<reference evidence="3" key="1">
    <citation type="journal article" date="2019" name="Int. J. Syst. Evol. Microbiol.">
        <title>The Global Catalogue of Microorganisms (GCM) 10K type strain sequencing project: providing services to taxonomists for standard genome sequencing and annotation.</title>
        <authorList>
            <consortium name="The Broad Institute Genomics Platform"/>
            <consortium name="The Broad Institute Genome Sequencing Center for Infectious Disease"/>
            <person name="Wu L."/>
            <person name="Ma J."/>
        </authorList>
    </citation>
    <scope>NUCLEOTIDE SEQUENCE [LARGE SCALE GENOMIC DNA]</scope>
    <source>
        <strain evidence="3">JCM 17543</strain>
    </source>
</reference>
<dbReference type="RefSeq" id="WP_344699062.1">
    <property type="nucleotide sequence ID" value="NZ_BAABBM010000001.1"/>
</dbReference>
<dbReference type="PIRSF" id="PIRSF004548">
    <property type="entry name" value="CreD"/>
    <property type="match status" value="1"/>
</dbReference>
<evidence type="ECO:0000313" key="2">
    <source>
        <dbReference type="EMBL" id="GAA3897015.1"/>
    </source>
</evidence>
<dbReference type="PANTHER" id="PTHR30092">
    <property type="entry name" value="INNER MEMBRANE PROTEIN CRED"/>
    <property type="match status" value="1"/>
</dbReference>
<feature type="transmembrane region" description="Helical" evidence="1">
    <location>
        <begin position="12"/>
        <end position="34"/>
    </location>
</feature>
<keyword evidence="3" id="KW-1185">Reference proteome</keyword>
<feature type="transmembrane region" description="Helical" evidence="1">
    <location>
        <begin position="328"/>
        <end position="349"/>
    </location>
</feature>
<feature type="transmembrane region" description="Helical" evidence="1">
    <location>
        <begin position="409"/>
        <end position="426"/>
    </location>
</feature>
<evidence type="ECO:0000256" key="1">
    <source>
        <dbReference type="SAM" id="Phobius"/>
    </source>
</evidence>
<protein>
    <submittedName>
        <fullName evidence="2">Cell envelope integrity protein CreD</fullName>
    </submittedName>
</protein>
<dbReference type="PANTHER" id="PTHR30092:SF0">
    <property type="entry name" value="INNER MEMBRANE PROTEIN CRED"/>
    <property type="match status" value="1"/>
</dbReference>
<proteinExistence type="predicted"/>
<comment type="caution">
    <text evidence="2">The sequence shown here is derived from an EMBL/GenBank/DDBJ whole genome shotgun (WGS) entry which is preliminary data.</text>
</comment>
<feature type="transmembrane region" description="Helical" evidence="1">
    <location>
        <begin position="356"/>
        <end position="377"/>
    </location>
</feature>
<name>A0ABP7LAS8_9SPHN</name>
<accession>A0ABP7LAS8</accession>
<keyword evidence="1" id="KW-0472">Membrane</keyword>
<feature type="transmembrane region" description="Helical" evidence="1">
    <location>
        <begin position="432"/>
        <end position="450"/>
    </location>
</feature>
<gene>
    <name evidence="2" type="primary">creD</name>
    <name evidence="2" type="ORF">GCM10022276_15020</name>
</gene>
<sequence>MDGFRATRTPGGKLALAIAIGLLLTIPLFSIYLLNYDRQSQSREATSSITAGWGSEQAVTGPLLVIPYHATATETVVQNGKNVTTMKQVNRELTLAPEAVELSTDIDPQVRKRSIYEAVVYDAKFGGKARFAFPPDLARTGVDPSQMDFSRAELRFGLTDPRGLGANPSVSVNGQPQRLQPGGGSGGGRGFFAWVDATPLTKKPLVIDFAFNLRGNEALSLSPDAGDTRWKVRSSWSSPSFGGGFLPGTRKIDQKGFEATYNIGNLALGRSLVSTADAGEPTPADKVEAPAVDMAPYVNNNGGTPQSAQISLIRPIDLYSQVNRATKYGFLFIGFTFLALLMFDVIGGVTVSAVEYLLMGAALVLFFVLLLAFAEVIGFTPAYVLASTAIAGLNTAYSAAVLHSWRRAGFIGAMLVGLYAVLYILLSLEAYSLLIGSLLLFAALAGVMYATRRIDWGARREEAEVKSAA</sequence>
<keyword evidence="1" id="KW-0812">Transmembrane</keyword>
<dbReference type="Proteomes" id="UP001500827">
    <property type="component" value="Unassembled WGS sequence"/>
</dbReference>
<keyword evidence="1" id="KW-1133">Transmembrane helix</keyword>
<evidence type="ECO:0000313" key="3">
    <source>
        <dbReference type="Proteomes" id="UP001500827"/>
    </source>
</evidence>
<dbReference type="EMBL" id="BAABBM010000001">
    <property type="protein sequence ID" value="GAA3897015.1"/>
    <property type="molecule type" value="Genomic_DNA"/>
</dbReference>
<organism evidence="2 3">
    <name type="scientific">Sphingomonas limnosediminicola</name>
    <dbReference type="NCBI Taxonomy" id="940133"/>
    <lineage>
        <taxon>Bacteria</taxon>
        <taxon>Pseudomonadati</taxon>
        <taxon>Pseudomonadota</taxon>
        <taxon>Alphaproteobacteria</taxon>
        <taxon>Sphingomonadales</taxon>
        <taxon>Sphingomonadaceae</taxon>
        <taxon>Sphingomonas</taxon>
    </lineage>
</organism>
<dbReference type="Pfam" id="PF06123">
    <property type="entry name" value="CreD"/>
    <property type="match status" value="1"/>
</dbReference>
<dbReference type="InterPro" id="IPR010364">
    <property type="entry name" value="Uncharacterised_IM_CreD"/>
</dbReference>
<dbReference type="NCBIfam" id="NF008712">
    <property type="entry name" value="PRK11715.1-1"/>
    <property type="match status" value="1"/>
</dbReference>